<evidence type="ECO:0000313" key="8">
    <source>
        <dbReference type="Proteomes" id="UP000294796"/>
    </source>
</evidence>
<keyword evidence="4 6" id="KW-1133">Transmembrane helix</keyword>
<organism evidence="7 8">
    <name type="scientific">Luteimonas aestuarii</name>
    <dbReference type="NCBI Taxonomy" id="453837"/>
    <lineage>
        <taxon>Bacteria</taxon>
        <taxon>Pseudomonadati</taxon>
        <taxon>Pseudomonadota</taxon>
        <taxon>Gammaproteobacteria</taxon>
        <taxon>Lysobacterales</taxon>
        <taxon>Lysobacteraceae</taxon>
        <taxon>Luteimonas</taxon>
    </lineage>
</organism>
<comment type="similarity">
    <text evidence="2 6">Belongs to the SURF1 family.</text>
</comment>
<dbReference type="InterPro" id="IPR045214">
    <property type="entry name" value="Surf1/Surf4"/>
</dbReference>
<dbReference type="InterPro" id="IPR002994">
    <property type="entry name" value="Surf1/Shy1"/>
</dbReference>
<keyword evidence="8" id="KW-1185">Reference proteome</keyword>
<feature type="transmembrane region" description="Helical" evidence="6">
    <location>
        <begin position="21"/>
        <end position="40"/>
    </location>
</feature>
<feature type="transmembrane region" description="Helical" evidence="6">
    <location>
        <begin position="223"/>
        <end position="242"/>
    </location>
</feature>
<dbReference type="PANTHER" id="PTHR23427">
    <property type="entry name" value="SURFEIT LOCUS PROTEIN"/>
    <property type="match status" value="1"/>
</dbReference>
<keyword evidence="6" id="KW-1003">Cell membrane</keyword>
<proteinExistence type="inferred from homology"/>
<reference evidence="7 8" key="1">
    <citation type="submission" date="2019-03" db="EMBL/GenBank/DDBJ databases">
        <title>Luteimonas zhaokaii sp.nov., isolated from the rectal contents of Plateau pika in Yushu, Qinghai Province, China.</title>
        <authorList>
            <person name="Zhang G."/>
        </authorList>
    </citation>
    <scope>NUCLEOTIDE SEQUENCE [LARGE SCALE GENOMIC DNA]</scope>
    <source>
        <strain evidence="7 8">B9</strain>
    </source>
</reference>
<dbReference type="RefSeq" id="WP_133321276.1">
    <property type="nucleotide sequence ID" value="NZ_SMTF01000003.1"/>
</dbReference>
<dbReference type="Pfam" id="PF02104">
    <property type="entry name" value="SURF1"/>
    <property type="match status" value="1"/>
</dbReference>
<comment type="subcellular location">
    <subcellularLocation>
        <location evidence="6">Cell membrane</location>
        <topology evidence="6">Multi-pass membrane protein</topology>
    </subcellularLocation>
    <subcellularLocation>
        <location evidence="1">Membrane</location>
    </subcellularLocation>
</comment>
<dbReference type="CDD" id="cd06662">
    <property type="entry name" value="SURF1"/>
    <property type="match status" value="1"/>
</dbReference>
<evidence type="ECO:0000256" key="1">
    <source>
        <dbReference type="ARBA" id="ARBA00004370"/>
    </source>
</evidence>
<comment type="caution">
    <text evidence="7">The sequence shown here is derived from an EMBL/GenBank/DDBJ whole genome shotgun (WGS) entry which is preliminary data.</text>
</comment>
<accession>A0A4R5TYD2</accession>
<sequence>MTAPHADRDTHLPPKRPVLRVVFAAALAIAFLGFTTLGVWQVQRLAWKRDLVARVDARIHAVPVPAPTRDAWAGIDADNSEYLHVRVVGRFLDVPTTRTQAVTALGGGWWLLSPLQLDGGEIVLVNRGFVPTGETAAGPPTGRVQVTGLLRLDEPGGGFLRSNAPGEDRWHSRDVQAIAEARGLPADRVAPYFIDAGRDSAAQGWPRGGMTVVSFRDHHLQYALTWFALALLTLVAGAWLFVSERRLRHHRRQLSTGTDHGDTPRRR</sequence>
<dbReference type="PANTHER" id="PTHR23427:SF2">
    <property type="entry name" value="SURFEIT LOCUS PROTEIN 1"/>
    <property type="match status" value="1"/>
</dbReference>
<keyword evidence="3 6" id="KW-0812">Transmembrane</keyword>
<dbReference type="GO" id="GO:0005886">
    <property type="term" value="C:plasma membrane"/>
    <property type="evidence" value="ECO:0007669"/>
    <property type="project" value="UniProtKB-SubCell"/>
</dbReference>
<evidence type="ECO:0000256" key="4">
    <source>
        <dbReference type="ARBA" id="ARBA00022989"/>
    </source>
</evidence>
<keyword evidence="5 6" id="KW-0472">Membrane</keyword>
<gene>
    <name evidence="7" type="ORF">E2F46_06510</name>
</gene>
<protein>
    <recommendedName>
        <fullName evidence="6">SURF1-like protein</fullName>
    </recommendedName>
</protein>
<dbReference type="OrthoDB" id="6079986at2"/>
<evidence type="ECO:0000256" key="3">
    <source>
        <dbReference type="ARBA" id="ARBA00022692"/>
    </source>
</evidence>
<evidence type="ECO:0000256" key="2">
    <source>
        <dbReference type="ARBA" id="ARBA00007165"/>
    </source>
</evidence>
<evidence type="ECO:0000256" key="5">
    <source>
        <dbReference type="ARBA" id="ARBA00023136"/>
    </source>
</evidence>
<dbReference type="AlphaFoldDB" id="A0A4R5TYD2"/>
<name>A0A4R5TYD2_9GAMM</name>
<evidence type="ECO:0000313" key="7">
    <source>
        <dbReference type="EMBL" id="TDK26244.1"/>
    </source>
</evidence>
<dbReference type="PROSITE" id="PS50895">
    <property type="entry name" value="SURF1"/>
    <property type="match status" value="1"/>
</dbReference>
<evidence type="ECO:0000256" key="6">
    <source>
        <dbReference type="RuleBase" id="RU363076"/>
    </source>
</evidence>
<dbReference type="EMBL" id="SMTF01000003">
    <property type="protein sequence ID" value="TDK26244.1"/>
    <property type="molecule type" value="Genomic_DNA"/>
</dbReference>
<dbReference type="Proteomes" id="UP000294796">
    <property type="component" value="Unassembled WGS sequence"/>
</dbReference>